<comment type="cofactor">
    <cofactor evidence="1">
        <name>Mg(2+)</name>
        <dbReference type="ChEBI" id="CHEBI:18420"/>
    </cofactor>
</comment>
<keyword evidence="1" id="KW-0227">DNA damage</keyword>
<proteinExistence type="inferred from homology"/>
<dbReference type="Pfam" id="PF05970">
    <property type="entry name" value="PIF1"/>
    <property type="match status" value="1"/>
</dbReference>
<dbReference type="SUPFAM" id="SSF52540">
    <property type="entry name" value="P-loop containing nucleoside triphosphate hydrolases"/>
    <property type="match status" value="2"/>
</dbReference>
<dbReference type="EMBL" id="KV918837">
    <property type="protein sequence ID" value="OSX77498.1"/>
    <property type="molecule type" value="Genomic_DNA"/>
</dbReference>
<gene>
    <name evidence="3" type="ORF">BU14_0147s0024</name>
</gene>
<dbReference type="Gene3D" id="3.40.50.300">
    <property type="entry name" value="P-loop containing nucleotide triphosphate hydrolases"/>
    <property type="match status" value="1"/>
</dbReference>
<feature type="domain" description="DNA helicase Pif1-like DEAD-box helicase" evidence="2">
    <location>
        <begin position="20"/>
        <end position="159"/>
    </location>
</feature>
<comment type="similarity">
    <text evidence="1">Belongs to the helicase family.</text>
</comment>
<sequence length="436" mass="47431">MVDPVVLDHNQQVCFDDYLGGKNVCIVASAGCGKSVVLRLISEHARTRHGPNGVAVCSWYGAAADLIGGQTLHSFFRCGVHLLSPADFVSTTKRAGIVSRLNGLRLLVVDEVFTITAAWMVVFLAALRGVSPPGLQQHPAGGVQIIFAGDPLQTLPVDLALSPTGLVVFRCLQWRSLFRSWRGGCRLLATNYRQSGDRAYAELLLRLRVGGQTSIDLASMNATWNSFDNEQRKKMPHLRAVNDSVEGHNMEQLAALQGVGRVYVAVDTVTATTDASKRAATDKLKHKGIENLHVKVAAPVVAVRRLSPSVPTGTVGSVVAMPSDDVLVCMFKGEVLSVCRVEWEAFDEEGRVLGRRKQIPVLLAWALTIHRAQGSEMECVCIDFSVDAWACEGLVYAALSRVRSFSALCVRGLTERHVKISAVSMAFWRALLESEQ</sequence>
<name>A0A1X6P9G7_PORUM</name>
<keyword evidence="1" id="KW-0234">DNA repair</keyword>
<keyword evidence="4" id="KW-1185">Reference proteome</keyword>
<evidence type="ECO:0000313" key="3">
    <source>
        <dbReference type="EMBL" id="OSX77498.1"/>
    </source>
</evidence>
<organism evidence="3 4">
    <name type="scientific">Porphyra umbilicalis</name>
    <name type="common">Purple laver</name>
    <name type="synonym">Red alga</name>
    <dbReference type="NCBI Taxonomy" id="2786"/>
    <lineage>
        <taxon>Eukaryota</taxon>
        <taxon>Rhodophyta</taxon>
        <taxon>Bangiophyceae</taxon>
        <taxon>Bangiales</taxon>
        <taxon>Bangiaceae</taxon>
        <taxon>Porphyra</taxon>
    </lineage>
</organism>
<dbReference type="OrthoDB" id="272985at2759"/>
<keyword evidence="1" id="KW-0378">Hydrolase</keyword>
<dbReference type="CDD" id="cd18809">
    <property type="entry name" value="SF1_C_RecD"/>
    <property type="match status" value="1"/>
</dbReference>
<dbReference type="GO" id="GO:0005524">
    <property type="term" value="F:ATP binding"/>
    <property type="evidence" value="ECO:0007669"/>
    <property type="project" value="UniProtKB-KW"/>
</dbReference>
<dbReference type="GO" id="GO:0043139">
    <property type="term" value="F:5'-3' DNA helicase activity"/>
    <property type="evidence" value="ECO:0007669"/>
    <property type="project" value="UniProtKB-EC"/>
</dbReference>
<keyword evidence="1" id="KW-0347">Helicase</keyword>
<keyword evidence="1" id="KW-0067">ATP-binding</keyword>
<dbReference type="InterPro" id="IPR027417">
    <property type="entry name" value="P-loop_NTPase"/>
</dbReference>
<dbReference type="InterPro" id="IPR010285">
    <property type="entry name" value="DNA_helicase_pif1-like_DEAD"/>
</dbReference>
<keyword evidence="1" id="KW-0547">Nucleotide-binding</keyword>
<reference evidence="3 4" key="1">
    <citation type="submission" date="2017-03" db="EMBL/GenBank/DDBJ databases">
        <title>WGS assembly of Porphyra umbilicalis.</title>
        <authorList>
            <person name="Brawley S.H."/>
            <person name="Blouin N.A."/>
            <person name="Ficko-Blean E."/>
            <person name="Wheeler G.L."/>
            <person name="Lohr M."/>
            <person name="Goodson H.V."/>
            <person name="Jenkins J.W."/>
            <person name="Blaby-Haas C.E."/>
            <person name="Helliwell K.E."/>
            <person name="Chan C."/>
            <person name="Marriage T."/>
            <person name="Bhattacharya D."/>
            <person name="Klein A.S."/>
            <person name="Badis Y."/>
            <person name="Brodie J."/>
            <person name="Cao Y."/>
            <person name="Collen J."/>
            <person name="Dittami S.M."/>
            <person name="Gachon C.M."/>
            <person name="Green B.R."/>
            <person name="Karpowicz S."/>
            <person name="Kim J.W."/>
            <person name="Kudahl U."/>
            <person name="Lin S."/>
            <person name="Michel G."/>
            <person name="Mittag M."/>
            <person name="Olson B.J."/>
            <person name="Pangilinan J."/>
            <person name="Peng Y."/>
            <person name="Qiu H."/>
            <person name="Shu S."/>
            <person name="Singer J.T."/>
            <person name="Smith A.G."/>
            <person name="Sprecher B.N."/>
            <person name="Wagner V."/>
            <person name="Wang W."/>
            <person name="Wang Z.-Y."/>
            <person name="Yan J."/>
            <person name="Yarish C."/>
            <person name="Zoeuner-Riek S."/>
            <person name="Zhuang Y."/>
            <person name="Zou Y."/>
            <person name="Lindquist E.A."/>
            <person name="Grimwood J."/>
            <person name="Barry K."/>
            <person name="Rokhsar D.S."/>
            <person name="Schmutz J."/>
            <person name="Stiller J.W."/>
            <person name="Grossman A.R."/>
            <person name="Prochnik S.E."/>
        </authorList>
    </citation>
    <scope>NUCLEOTIDE SEQUENCE [LARGE SCALE GENOMIC DNA]</scope>
    <source>
        <strain evidence="3">4086291</strain>
    </source>
</reference>
<dbReference type="EC" id="5.6.2.3" evidence="1"/>
<dbReference type="GO" id="GO:0016887">
    <property type="term" value="F:ATP hydrolysis activity"/>
    <property type="evidence" value="ECO:0007669"/>
    <property type="project" value="RHEA"/>
</dbReference>
<dbReference type="Proteomes" id="UP000218209">
    <property type="component" value="Unassembled WGS sequence"/>
</dbReference>
<accession>A0A1X6P9G7</accession>
<evidence type="ECO:0000259" key="2">
    <source>
        <dbReference type="Pfam" id="PF05970"/>
    </source>
</evidence>
<dbReference type="GO" id="GO:0006281">
    <property type="term" value="P:DNA repair"/>
    <property type="evidence" value="ECO:0007669"/>
    <property type="project" value="UniProtKB-KW"/>
</dbReference>
<protein>
    <recommendedName>
        <fullName evidence="1">ATP-dependent DNA helicase</fullName>
        <ecNumber evidence="1">5.6.2.3</ecNumber>
    </recommendedName>
</protein>
<dbReference type="InterPro" id="IPR051055">
    <property type="entry name" value="PIF1_helicase"/>
</dbReference>
<keyword evidence="1" id="KW-0233">DNA recombination</keyword>
<comment type="catalytic activity">
    <reaction evidence="1">
        <text>ATP + H2O = ADP + phosphate + H(+)</text>
        <dbReference type="Rhea" id="RHEA:13065"/>
        <dbReference type="ChEBI" id="CHEBI:15377"/>
        <dbReference type="ChEBI" id="CHEBI:15378"/>
        <dbReference type="ChEBI" id="CHEBI:30616"/>
        <dbReference type="ChEBI" id="CHEBI:43474"/>
        <dbReference type="ChEBI" id="CHEBI:456216"/>
        <dbReference type="EC" id="5.6.2.3"/>
    </reaction>
</comment>
<evidence type="ECO:0000313" key="4">
    <source>
        <dbReference type="Proteomes" id="UP000218209"/>
    </source>
</evidence>
<dbReference type="GO" id="GO:0006310">
    <property type="term" value="P:DNA recombination"/>
    <property type="evidence" value="ECO:0007669"/>
    <property type="project" value="UniProtKB-KW"/>
</dbReference>
<dbReference type="AlphaFoldDB" id="A0A1X6P9G7"/>
<dbReference type="PANTHER" id="PTHR47642">
    <property type="entry name" value="ATP-DEPENDENT DNA HELICASE"/>
    <property type="match status" value="1"/>
</dbReference>
<evidence type="ECO:0000256" key="1">
    <source>
        <dbReference type="RuleBase" id="RU363044"/>
    </source>
</evidence>
<dbReference type="GO" id="GO:0000723">
    <property type="term" value="P:telomere maintenance"/>
    <property type="evidence" value="ECO:0007669"/>
    <property type="project" value="InterPro"/>
</dbReference>